<evidence type="ECO:0000256" key="2">
    <source>
        <dbReference type="ARBA" id="ARBA00022723"/>
    </source>
</evidence>
<evidence type="ECO:0000256" key="3">
    <source>
        <dbReference type="ARBA" id="ARBA00023004"/>
    </source>
</evidence>
<dbReference type="GO" id="GO:0051539">
    <property type="term" value="F:4 iron, 4 sulfur cluster binding"/>
    <property type="evidence" value="ECO:0007669"/>
    <property type="project" value="UniProtKB-KW"/>
</dbReference>
<proteinExistence type="predicted"/>
<keyword evidence="1" id="KW-0004">4Fe-4S</keyword>
<keyword evidence="7" id="KW-1185">Reference proteome</keyword>
<dbReference type="AlphaFoldDB" id="A0A1M5Q912"/>
<dbReference type="SUPFAM" id="SSF54862">
    <property type="entry name" value="4Fe-4S ferredoxins"/>
    <property type="match status" value="1"/>
</dbReference>
<gene>
    <name evidence="6" type="ORF">SAMN02745221_01687</name>
</gene>
<dbReference type="PROSITE" id="PS00198">
    <property type="entry name" value="4FE4S_FER_1"/>
    <property type="match status" value="1"/>
</dbReference>
<dbReference type="InterPro" id="IPR017896">
    <property type="entry name" value="4Fe4S_Fe-S-bd"/>
</dbReference>
<dbReference type="Pfam" id="PF12838">
    <property type="entry name" value="Fer4_7"/>
    <property type="match status" value="1"/>
</dbReference>
<evidence type="ECO:0000256" key="4">
    <source>
        <dbReference type="ARBA" id="ARBA00023014"/>
    </source>
</evidence>
<protein>
    <submittedName>
        <fullName evidence="6">2-oxoglutarate ferredoxin oxidoreductase subunit delta</fullName>
    </submittedName>
</protein>
<keyword evidence="3" id="KW-0408">Iron</keyword>
<dbReference type="PROSITE" id="PS51379">
    <property type="entry name" value="4FE4S_FER_2"/>
    <property type="match status" value="2"/>
</dbReference>
<evidence type="ECO:0000259" key="5">
    <source>
        <dbReference type="PROSITE" id="PS51379"/>
    </source>
</evidence>
<sequence length="71" mass="7726">MARGILTFHMDRCKACELCVHFCPKGTLGLDKKIINALGYHPVTAVDPESCTGCGTCALMCPDLVIEVERE</sequence>
<evidence type="ECO:0000313" key="6">
    <source>
        <dbReference type="EMBL" id="SHH10420.1"/>
    </source>
</evidence>
<dbReference type="OrthoDB" id="9804603at2"/>
<evidence type="ECO:0000313" key="7">
    <source>
        <dbReference type="Proteomes" id="UP000242329"/>
    </source>
</evidence>
<feature type="domain" description="4Fe-4S ferredoxin-type" evidence="5">
    <location>
        <begin position="4"/>
        <end position="33"/>
    </location>
</feature>
<dbReference type="InterPro" id="IPR050572">
    <property type="entry name" value="Fe-S_Ferredoxin"/>
</dbReference>
<dbReference type="Gene3D" id="3.30.70.20">
    <property type="match status" value="1"/>
</dbReference>
<organism evidence="6 7">
    <name type="scientific">Thermosyntropha lipolytica DSM 11003</name>
    <dbReference type="NCBI Taxonomy" id="1123382"/>
    <lineage>
        <taxon>Bacteria</taxon>
        <taxon>Bacillati</taxon>
        <taxon>Bacillota</taxon>
        <taxon>Clostridia</taxon>
        <taxon>Eubacteriales</taxon>
        <taxon>Syntrophomonadaceae</taxon>
        <taxon>Thermosyntropha</taxon>
    </lineage>
</organism>
<dbReference type="Proteomes" id="UP000242329">
    <property type="component" value="Unassembled WGS sequence"/>
</dbReference>
<dbReference type="STRING" id="1123382.SAMN02745221_01687"/>
<keyword evidence="2" id="KW-0479">Metal-binding</keyword>
<dbReference type="GO" id="GO:0046872">
    <property type="term" value="F:metal ion binding"/>
    <property type="evidence" value="ECO:0007669"/>
    <property type="project" value="UniProtKB-KW"/>
</dbReference>
<dbReference type="InterPro" id="IPR017900">
    <property type="entry name" value="4Fe4S_Fe_S_CS"/>
</dbReference>
<name>A0A1M5Q912_9FIRM</name>
<dbReference type="RefSeq" id="WP_073092789.1">
    <property type="nucleotide sequence ID" value="NZ_FQWY01000031.1"/>
</dbReference>
<dbReference type="PANTHER" id="PTHR43687">
    <property type="entry name" value="ADENYLYLSULFATE REDUCTASE, BETA SUBUNIT"/>
    <property type="match status" value="1"/>
</dbReference>
<accession>A0A1M5Q912</accession>
<dbReference type="PANTHER" id="PTHR43687:SF4">
    <property type="entry name" value="BLR5484 PROTEIN"/>
    <property type="match status" value="1"/>
</dbReference>
<evidence type="ECO:0000256" key="1">
    <source>
        <dbReference type="ARBA" id="ARBA00022485"/>
    </source>
</evidence>
<reference evidence="7" key="1">
    <citation type="submission" date="2016-11" db="EMBL/GenBank/DDBJ databases">
        <authorList>
            <person name="Varghese N."/>
            <person name="Submissions S."/>
        </authorList>
    </citation>
    <scope>NUCLEOTIDE SEQUENCE [LARGE SCALE GENOMIC DNA]</scope>
    <source>
        <strain evidence="7">DSM 11003</strain>
    </source>
</reference>
<keyword evidence="4" id="KW-0411">Iron-sulfur</keyword>
<dbReference type="EMBL" id="FQWY01000031">
    <property type="protein sequence ID" value="SHH10420.1"/>
    <property type="molecule type" value="Genomic_DNA"/>
</dbReference>
<feature type="domain" description="4Fe-4S ferredoxin-type" evidence="5">
    <location>
        <begin position="42"/>
        <end position="71"/>
    </location>
</feature>